<feature type="domain" description="G" evidence="1">
    <location>
        <begin position="35"/>
        <end position="145"/>
    </location>
</feature>
<sequence length="654" mass="69905">MSLCALGENEVTAHLREAVDTAAIADSPTAGRPMRVVLMGRTMAGKSTLLAALTGGSAERIGVGAQRTSRDVFAAPALDLQDVEIVDTPGVGAKDGADDVALAMAEVPGADLVLWVASNDSFQEETAQALRAVAFRGKPVVVALNCRASLFDELDREDFLEDPTSVFDQYQGHFDTIRAHLAAAGVRPVAEVMLHAEAARQARTDEQFGTALQSASRVQHLVATLEREARVHRTARRVLRTTDEVRVQAQSLSDTLADSEQQIRGLVRVGRGLREDQQLRAARLVNACQQRMEDDTVRLVSRRHGWHQSITDFGPQVSEKWVAEQESLIDEIDQAVTSHLNELSRAIAEANSAAQQEWSMAMPTASRIDGLHDFRGIWKRRAAGAVVSAGGALAAALLGAKVGALGGGALGGPIGAGVGLIVGGIGTAVVSSLRKKVQSLFTGKGRILAENRELLRVEIGNVLEEVERQARSQTESLIGRIRADLSSTAEQRAEAETAVLDVADRLAGQQKLISATTAALDHDTAVCLLRVDGRPRLADAVKRVTRLSGVCIAMEVTEQSFAESWLFPPSSPEVMTFGRTPPPEVPGVRASSYVLGLTEQVPTALRSDSDRTSVIIEGRVPEPVLAAWSATLSDHLGTEVTIVRPTTLGAPRHE</sequence>
<evidence type="ECO:0000313" key="3">
    <source>
        <dbReference type="Proteomes" id="UP001500822"/>
    </source>
</evidence>
<gene>
    <name evidence="2" type="ORF">GCM10023217_21750</name>
</gene>
<evidence type="ECO:0000313" key="2">
    <source>
        <dbReference type="EMBL" id="GAA4750817.1"/>
    </source>
</evidence>
<evidence type="ECO:0000259" key="1">
    <source>
        <dbReference type="Pfam" id="PF01926"/>
    </source>
</evidence>
<dbReference type="Pfam" id="PF01926">
    <property type="entry name" value="MMR_HSR1"/>
    <property type="match status" value="1"/>
</dbReference>
<name>A0ABP8ZA69_9ACTN</name>
<reference evidence="3" key="1">
    <citation type="journal article" date="2019" name="Int. J. Syst. Evol. Microbiol.">
        <title>The Global Catalogue of Microorganisms (GCM) 10K type strain sequencing project: providing services to taxonomists for standard genome sequencing and annotation.</title>
        <authorList>
            <consortium name="The Broad Institute Genomics Platform"/>
            <consortium name="The Broad Institute Genome Sequencing Center for Infectious Disease"/>
            <person name="Wu L."/>
            <person name="Ma J."/>
        </authorList>
    </citation>
    <scope>NUCLEOTIDE SEQUENCE [LARGE SCALE GENOMIC DNA]</scope>
    <source>
        <strain evidence="3">JCM 18077</strain>
    </source>
</reference>
<organism evidence="2 3">
    <name type="scientific">Gordonia alkaliphila</name>
    <dbReference type="NCBI Taxonomy" id="1053547"/>
    <lineage>
        <taxon>Bacteria</taxon>
        <taxon>Bacillati</taxon>
        <taxon>Actinomycetota</taxon>
        <taxon>Actinomycetes</taxon>
        <taxon>Mycobacteriales</taxon>
        <taxon>Gordoniaceae</taxon>
        <taxon>Gordonia</taxon>
    </lineage>
</organism>
<dbReference type="CDD" id="cd00882">
    <property type="entry name" value="Ras_like_GTPase"/>
    <property type="match status" value="1"/>
</dbReference>
<dbReference type="EMBL" id="BAABIE010000009">
    <property type="protein sequence ID" value="GAA4750817.1"/>
    <property type="molecule type" value="Genomic_DNA"/>
</dbReference>
<accession>A0ABP8ZA69</accession>
<dbReference type="Proteomes" id="UP001500822">
    <property type="component" value="Unassembled WGS sequence"/>
</dbReference>
<dbReference type="Gene3D" id="3.40.50.300">
    <property type="entry name" value="P-loop containing nucleotide triphosphate hydrolases"/>
    <property type="match status" value="1"/>
</dbReference>
<dbReference type="InterPro" id="IPR006073">
    <property type="entry name" value="GTP-bd"/>
</dbReference>
<proteinExistence type="predicted"/>
<keyword evidence="3" id="KW-1185">Reference proteome</keyword>
<dbReference type="SUPFAM" id="SSF52540">
    <property type="entry name" value="P-loop containing nucleoside triphosphate hydrolases"/>
    <property type="match status" value="1"/>
</dbReference>
<protein>
    <recommendedName>
        <fullName evidence="1">G domain-containing protein</fullName>
    </recommendedName>
</protein>
<comment type="caution">
    <text evidence="2">The sequence shown here is derived from an EMBL/GenBank/DDBJ whole genome shotgun (WGS) entry which is preliminary data.</text>
</comment>
<dbReference type="InterPro" id="IPR027417">
    <property type="entry name" value="P-loop_NTPase"/>
</dbReference>